<dbReference type="AlphaFoldDB" id="A0A3E2HGD0"/>
<accession>A0A3E2HGD0</accession>
<keyword evidence="2" id="KW-1185">Reference proteome</keyword>
<organism evidence="1 2">
    <name type="scientific">Scytalidium lignicola</name>
    <name type="common">Hyphomycete</name>
    <dbReference type="NCBI Taxonomy" id="5539"/>
    <lineage>
        <taxon>Eukaryota</taxon>
        <taxon>Fungi</taxon>
        <taxon>Dikarya</taxon>
        <taxon>Ascomycota</taxon>
        <taxon>Pezizomycotina</taxon>
        <taxon>Leotiomycetes</taxon>
        <taxon>Leotiomycetes incertae sedis</taxon>
        <taxon>Scytalidium</taxon>
    </lineage>
</organism>
<feature type="non-terminal residue" evidence="1">
    <location>
        <position position="1"/>
    </location>
</feature>
<sequence>MTTRAAAGRLIYMRRGQRKKDYFIMARIKCPAECLYRILVIMQGGYLDIDPMALEDPRPLAVHAGLGVDAQGCLGEPAWGKKLRFAQSISQAPNLSPSGGILQSRRLALGWNKYSLVAAANYFAHFRLNAQHIPHQPSIDHSATTHRRVAVLMDTENSPGMLTIPNSFVFLGDRMEPSHPVELQLGKEGGTIDKASPARQHQLVAQLCSCRALSVRDGSPGNHAVICRRILSPAALSKKGEYELTT</sequence>
<gene>
    <name evidence="1" type="ORF">B7463_g3864</name>
</gene>
<proteinExistence type="predicted"/>
<evidence type="ECO:0000313" key="2">
    <source>
        <dbReference type="Proteomes" id="UP000258309"/>
    </source>
</evidence>
<dbReference type="Proteomes" id="UP000258309">
    <property type="component" value="Unassembled WGS sequence"/>
</dbReference>
<name>A0A3E2HGD0_SCYLI</name>
<reference evidence="1 2" key="1">
    <citation type="submission" date="2018-05" db="EMBL/GenBank/DDBJ databases">
        <title>Draft genome sequence of Scytalidium lignicola DSM 105466, a ubiquitous saprotrophic fungus.</title>
        <authorList>
            <person name="Buettner E."/>
            <person name="Gebauer A.M."/>
            <person name="Hofrichter M."/>
            <person name="Liers C."/>
            <person name="Kellner H."/>
        </authorList>
    </citation>
    <scope>NUCLEOTIDE SEQUENCE [LARGE SCALE GENOMIC DNA]</scope>
    <source>
        <strain evidence="1 2">DSM 105466</strain>
    </source>
</reference>
<feature type="non-terminal residue" evidence="1">
    <location>
        <position position="246"/>
    </location>
</feature>
<evidence type="ECO:0000313" key="1">
    <source>
        <dbReference type="EMBL" id="RFU32480.1"/>
    </source>
</evidence>
<protein>
    <submittedName>
        <fullName evidence="1">Uncharacterized protein</fullName>
    </submittedName>
</protein>
<comment type="caution">
    <text evidence="1">The sequence shown here is derived from an EMBL/GenBank/DDBJ whole genome shotgun (WGS) entry which is preliminary data.</text>
</comment>
<dbReference type="EMBL" id="NCSJ02000054">
    <property type="protein sequence ID" value="RFU32480.1"/>
    <property type="molecule type" value="Genomic_DNA"/>
</dbReference>